<dbReference type="OrthoDB" id="4060227at2759"/>
<dbReference type="CDD" id="cd00067">
    <property type="entry name" value="GAL4"/>
    <property type="match status" value="1"/>
</dbReference>
<feature type="domain" description="Zn(2)-C6 fungal-type" evidence="8">
    <location>
        <begin position="9"/>
        <end position="42"/>
    </location>
</feature>
<keyword evidence="6" id="KW-0539">Nucleus</keyword>
<sequence>MAREKRTKPCFNCKRSKVKCIYTDVLPCERCVKTGQSSGCTFVPKLPNLRLPVINTEPTLYNGLNPPRHQPVQHHNNHPQPGMVLPPLTPISTSGPVTGPLPQAQKTHHIRRGVSLIPPKDQHSNDSQWKNQMEDKMNSFDTKLNDLVDVLRSNQRLLVQQQEQFQLQQNSNLELENDTNMNSSLSRQISSESTYSSRSSDNENVSKRRKLTDDVFNDFRNDILTLDEAKDLFHFFDKNITPQLFGFEIAKFSVDTMWETSPILICAICTISSMHHPNSSLSSRHSMLSKHLHKLCGDLLYQGRPNTEVDAFNTILALIFCSFWLSDSQMFTGLALQMAKEVGLDRTDHSHHRNAPGTLNPKDRLKLWYLLYILDGQQSLTYNRQPLVNSREYSLQHSRSLLMPNDKTISSGENHAYLLPETEPEESKEEHREQPPSPTFTDMRIVSQVEYNQALSGAFAGNAWDLLTPASLGIPSKSNLELDKWMVSWTVLLSPMNNGAVWSSKSTLIYYNFAKMHINSSAVRQLQAKNPRSDNEFPKLDQLSQGPKRPEPPRPNTRSPVEEEKDWEDSSDDDEEFISNEELVHKDESTINANIAFTAAQTVLNLVLNDKDIKENLKYVPVHVHIMLYYASLLLVEDRISLEVDDDLASSFKKSIINLGTLSSLRQVISDNFPVDKNFGERLIISMDELIGDRTAKLKVSILDSDIDKTIKQKLAAQLSSVGETVSTKFELFEEKSTRGSSPGIYAWPGSNHGHPSQQ</sequence>
<evidence type="ECO:0000259" key="8">
    <source>
        <dbReference type="PROSITE" id="PS50048"/>
    </source>
</evidence>
<feature type="region of interest" description="Disordered" evidence="7">
    <location>
        <begin position="739"/>
        <end position="759"/>
    </location>
</feature>
<dbReference type="AlphaFoldDB" id="G3B298"/>
<dbReference type="KEGG" id="cten:18248773"/>
<keyword evidence="5" id="KW-0804">Transcription</keyword>
<dbReference type="SMART" id="SM00066">
    <property type="entry name" value="GAL4"/>
    <property type="match status" value="1"/>
</dbReference>
<feature type="region of interest" description="Disordered" evidence="7">
    <location>
        <begin position="421"/>
        <end position="440"/>
    </location>
</feature>
<dbReference type="GO" id="GO:0008270">
    <property type="term" value="F:zinc ion binding"/>
    <property type="evidence" value="ECO:0007669"/>
    <property type="project" value="InterPro"/>
</dbReference>
<dbReference type="Proteomes" id="UP000000707">
    <property type="component" value="Unassembled WGS sequence"/>
</dbReference>
<evidence type="ECO:0000256" key="3">
    <source>
        <dbReference type="ARBA" id="ARBA00023015"/>
    </source>
</evidence>
<keyword evidence="10" id="KW-1185">Reference proteome</keyword>
<dbReference type="SUPFAM" id="SSF57701">
    <property type="entry name" value="Zn2/Cys6 DNA-binding domain"/>
    <property type="match status" value="1"/>
</dbReference>
<evidence type="ECO:0000256" key="4">
    <source>
        <dbReference type="ARBA" id="ARBA00023125"/>
    </source>
</evidence>
<dbReference type="PROSITE" id="PS50048">
    <property type="entry name" value="ZN2_CY6_FUNGAL_2"/>
    <property type="match status" value="1"/>
</dbReference>
<accession>G3B298</accession>
<dbReference type="GO" id="GO:0000981">
    <property type="term" value="F:DNA-binding transcription factor activity, RNA polymerase II-specific"/>
    <property type="evidence" value="ECO:0007669"/>
    <property type="project" value="InterPro"/>
</dbReference>
<dbReference type="PANTHER" id="PTHR31845">
    <property type="entry name" value="FINGER DOMAIN PROTEIN, PUTATIVE-RELATED"/>
    <property type="match status" value="1"/>
</dbReference>
<dbReference type="PROSITE" id="PS00463">
    <property type="entry name" value="ZN2_CY6_FUNGAL_1"/>
    <property type="match status" value="1"/>
</dbReference>
<evidence type="ECO:0000256" key="6">
    <source>
        <dbReference type="ARBA" id="ARBA00023242"/>
    </source>
</evidence>
<feature type="region of interest" description="Disordered" evidence="7">
    <location>
        <begin position="172"/>
        <end position="207"/>
    </location>
</feature>
<proteinExistence type="predicted"/>
<evidence type="ECO:0000256" key="2">
    <source>
        <dbReference type="ARBA" id="ARBA00022723"/>
    </source>
</evidence>
<dbReference type="InterPro" id="IPR007219">
    <property type="entry name" value="XnlR_reg_dom"/>
</dbReference>
<dbReference type="HOGENOM" id="CLU_009418_0_0_1"/>
<dbReference type="InterPro" id="IPR051089">
    <property type="entry name" value="prtT"/>
</dbReference>
<dbReference type="eggNOG" id="ENOG502QW6D">
    <property type="taxonomic scope" value="Eukaryota"/>
</dbReference>
<keyword evidence="2" id="KW-0479">Metal-binding</keyword>
<dbReference type="EMBL" id="GL996515">
    <property type="protein sequence ID" value="EGV64626.1"/>
    <property type="molecule type" value="Genomic_DNA"/>
</dbReference>
<dbReference type="PANTHER" id="PTHR31845:SF17">
    <property type="entry name" value="ZN(II)2CYS6 TRANSCRIPTION FACTOR (EUROFUNG)"/>
    <property type="match status" value="1"/>
</dbReference>
<evidence type="ECO:0000256" key="1">
    <source>
        <dbReference type="ARBA" id="ARBA00004123"/>
    </source>
</evidence>
<dbReference type="CDD" id="cd12148">
    <property type="entry name" value="fungal_TF_MHR"/>
    <property type="match status" value="1"/>
</dbReference>
<dbReference type="InterPro" id="IPR001138">
    <property type="entry name" value="Zn2Cys6_DnaBD"/>
</dbReference>
<gene>
    <name evidence="9" type="ORF">CANTEDRAFT_120381</name>
</gene>
<dbReference type="GO" id="GO:0006351">
    <property type="term" value="P:DNA-templated transcription"/>
    <property type="evidence" value="ECO:0007669"/>
    <property type="project" value="InterPro"/>
</dbReference>
<dbReference type="SMART" id="SM00906">
    <property type="entry name" value="Fungal_trans"/>
    <property type="match status" value="1"/>
</dbReference>
<keyword evidence="3" id="KW-0805">Transcription regulation</keyword>
<feature type="region of interest" description="Disordered" evidence="7">
    <location>
        <begin position="524"/>
        <end position="574"/>
    </location>
</feature>
<dbReference type="GeneID" id="18248773"/>
<feature type="compositionally biased region" description="Acidic residues" evidence="7">
    <location>
        <begin position="563"/>
        <end position="574"/>
    </location>
</feature>
<comment type="subcellular location">
    <subcellularLocation>
        <location evidence="1">Nucleus</location>
    </subcellularLocation>
</comment>
<organism evidence="10">
    <name type="scientific">Candida tenuis (strain ATCC 10573 / BCRC 21748 / CBS 615 / JCM 9827 / NBRC 10315 / NRRL Y-1498 / VKM Y-70)</name>
    <name type="common">Yeast</name>
    <name type="synonym">Yamadazyma tenuis</name>
    <dbReference type="NCBI Taxonomy" id="590646"/>
    <lineage>
        <taxon>Eukaryota</taxon>
        <taxon>Fungi</taxon>
        <taxon>Dikarya</taxon>
        <taxon>Ascomycota</taxon>
        <taxon>Saccharomycotina</taxon>
        <taxon>Pichiomycetes</taxon>
        <taxon>Debaryomycetaceae</taxon>
        <taxon>Yamadazyma</taxon>
    </lineage>
</organism>
<name>G3B298_CANTC</name>
<evidence type="ECO:0000256" key="5">
    <source>
        <dbReference type="ARBA" id="ARBA00023163"/>
    </source>
</evidence>
<evidence type="ECO:0000313" key="9">
    <source>
        <dbReference type="EMBL" id="EGV64626.1"/>
    </source>
</evidence>
<keyword evidence="4" id="KW-0238">DNA-binding</keyword>
<dbReference type="InterPro" id="IPR036864">
    <property type="entry name" value="Zn2-C6_fun-type_DNA-bd_sf"/>
</dbReference>
<dbReference type="GO" id="GO:0005634">
    <property type="term" value="C:nucleus"/>
    <property type="evidence" value="ECO:0007669"/>
    <property type="project" value="UniProtKB-SubCell"/>
</dbReference>
<reference evidence="9 10" key="1">
    <citation type="journal article" date="2011" name="Proc. Natl. Acad. Sci. U.S.A.">
        <title>Comparative genomics of xylose-fermenting fungi for enhanced biofuel production.</title>
        <authorList>
            <person name="Wohlbach D.J."/>
            <person name="Kuo A."/>
            <person name="Sato T.K."/>
            <person name="Potts K.M."/>
            <person name="Salamov A.A."/>
            <person name="LaButti K.M."/>
            <person name="Sun H."/>
            <person name="Clum A."/>
            <person name="Pangilinan J.L."/>
            <person name="Lindquist E.A."/>
            <person name="Lucas S."/>
            <person name="Lapidus A."/>
            <person name="Jin M."/>
            <person name="Gunawan C."/>
            <person name="Balan V."/>
            <person name="Dale B.E."/>
            <person name="Jeffries T.W."/>
            <person name="Zinkel R."/>
            <person name="Barry K.W."/>
            <person name="Grigoriev I.V."/>
            <person name="Gasch A.P."/>
        </authorList>
    </citation>
    <scope>NUCLEOTIDE SEQUENCE [LARGE SCALE GENOMIC DNA]</scope>
    <source>
        <strain evidence="10">ATCC 10573 / BCRC 21748 / CBS 615 / JCM 9827 / NBRC 10315 / NRRL Y-1498 / VKM Y-70</strain>
    </source>
</reference>
<evidence type="ECO:0000256" key="7">
    <source>
        <dbReference type="SAM" id="MobiDB-lite"/>
    </source>
</evidence>
<feature type="compositionally biased region" description="Low complexity" evidence="7">
    <location>
        <begin position="186"/>
        <end position="199"/>
    </location>
</feature>
<evidence type="ECO:0000313" key="10">
    <source>
        <dbReference type="Proteomes" id="UP000000707"/>
    </source>
</evidence>
<dbReference type="GO" id="GO:0000976">
    <property type="term" value="F:transcription cis-regulatory region binding"/>
    <property type="evidence" value="ECO:0007669"/>
    <property type="project" value="TreeGrafter"/>
</dbReference>
<protein>
    <recommendedName>
        <fullName evidence="8">Zn(2)-C6 fungal-type domain-containing protein</fullName>
    </recommendedName>
</protein>